<dbReference type="Proteomes" id="UP000198507">
    <property type="component" value="Unassembled WGS sequence"/>
</dbReference>
<proteinExistence type="predicted"/>
<dbReference type="Pfam" id="PF12802">
    <property type="entry name" value="MarR_2"/>
    <property type="match status" value="1"/>
</dbReference>
<sequence length="167" mass="17773">MTRPASDDLQVLDEALVRLRRLWTASRAHVVDDLGRRVEMSSVLVVEACARAESALAEVTVGDVAAFLDVEASTASRMVERATAAGLVLRTPSRVDGRRAALRLTDSGRGLRARATAARLGWLGAVVAQWPPEDVHVLASVLTRFADAVAATPPPAGAEQGPPRRPH</sequence>
<accession>A0A1H9YLK2</accession>
<dbReference type="PANTHER" id="PTHR33164">
    <property type="entry name" value="TRANSCRIPTIONAL REGULATOR, MARR FAMILY"/>
    <property type="match status" value="1"/>
</dbReference>
<dbReference type="Gene3D" id="1.10.10.10">
    <property type="entry name" value="Winged helix-like DNA-binding domain superfamily/Winged helix DNA-binding domain"/>
    <property type="match status" value="1"/>
</dbReference>
<dbReference type="OrthoDB" id="122135at2"/>
<dbReference type="RefSeq" id="WP_091437702.1">
    <property type="nucleotide sequence ID" value="NZ_FOIE01000001.1"/>
</dbReference>
<evidence type="ECO:0000313" key="2">
    <source>
        <dbReference type="EMBL" id="SES69916.1"/>
    </source>
</evidence>
<feature type="domain" description="HTH marR-type" evidence="1">
    <location>
        <begin position="5"/>
        <end position="147"/>
    </location>
</feature>
<dbReference type="PANTHER" id="PTHR33164:SF57">
    <property type="entry name" value="MARR-FAMILY TRANSCRIPTIONAL REGULATOR"/>
    <property type="match status" value="1"/>
</dbReference>
<dbReference type="GO" id="GO:0006950">
    <property type="term" value="P:response to stress"/>
    <property type="evidence" value="ECO:0007669"/>
    <property type="project" value="TreeGrafter"/>
</dbReference>
<name>A0A1H9YLK2_9ACTN</name>
<dbReference type="InterPro" id="IPR036388">
    <property type="entry name" value="WH-like_DNA-bd_sf"/>
</dbReference>
<gene>
    <name evidence="2" type="ORF">SAMN04488546_0174</name>
</gene>
<evidence type="ECO:0000259" key="1">
    <source>
        <dbReference type="PROSITE" id="PS50995"/>
    </source>
</evidence>
<dbReference type="EMBL" id="FOIE01000001">
    <property type="protein sequence ID" value="SES69916.1"/>
    <property type="molecule type" value="Genomic_DNA"/>
</dbReference>
<dbReference type="InterPro" id="IPR039422">
    <property type="entry name" value="MarR/SlyA-like"/>
</dbReference>
<reference evidence="3" key="1">
    <citation type="submission" date="2016-10" db="EMBL/GenBank/DDBJ databases">
        <authorList>
            <person name="Varghese N."/>
            <person name="Submissions S."/>
        </authorList>
    </citation>
    <scope>NUCLEOTIDE SEQUENCE [LARGE SCALE GENOMIC DNA]</scope>
    <source>
        <strain evidence="3">DSM 44209</strain>
    </source>
</reference>
<dbReference type="InterPro" id="IPR000835">
    <property type="entry name" value="HTH_MarR-typ"/>
</dbReference>
<dbReference type="AlphaFoldDB" id="A0A1H9YLK2"/>
<dbReference type="GO" id="GO:0003700">
    <property type="term" value="F:DNA-binding transcription factor activity"/>
    <property type="evidence" value="ECO:0007669"/>
    <property type="project" value="InterPro"/>
</dbReference>
<protein>
    <submittedName>
        <fullName evidence="2">MarR family protein</fullName>
    </submittedName>
</protein>
<keyword evidence="3" id="KW-1185">Reference proteome</keyword>
<dbReference type="SUPFAM" id="SSF46785">
    <property type="entry name" value="Winged helix' DNA-binding domain"/>
    <property type="match status" value="1"/>
</dbReference>
<evidence type="ECO:0000313" key="3">
    <source>
        <dbReference type="Proteomes" id="UP000198507"/>
    </source>
</evidence>
<dbReference type="PROSITE" id="PS50995">
    <property type="entry name" value="HTH_MARR_2"/>
    <property type="match status" value="1"/>
</dbReference>
<dbReference type="SMART" id="SM00347">
    <property type="entry name" value="HTH_MARR"/>
    <property type="match status" value="1"/>
</dbReference>
<organism evidence="2 3">
    <name type="scientific">Geodermatophilus poikilotrophus</name>
    <dbReference type="NCBI Taxonomy" id="1333667"/>
    <lineage>
        <taxon>Bacteria</taxon>
        <taxon>Bacillati</taxon>
        <taxon>Actinomycetota</taxon>
        <taxon>Actinomycetes</taxon>
        <taxon>Geodermatophilales</taxon>
        <taxon>Geodermatophilaceae</taxon>
        <taxon>Geodermatophilus</taxon>
    </lineage>
</organism>
<dbReference type="InterPro" id="IPR036390">
    <property type="entry name" value="WH_DNA-bd_sf"/>
</dbReference>